<dbReference type="Proteomes" id="UP000708208">
    <property type="component" value="Unassembled WGS sequence"/>
</dbReference>
<comment type="caution">
    <text evidence="1">The sequence shown here is derived from an EMBL/GenBank/DDBJ whole genome shotgun (WGS) entry which is preliminary data.</text>
</comment>
<keyword evidence="2" id="KW-1185">Reference proteome</keyword>
<accession>A0A8J2PUM0</accession>
<protein>
    <submittedName>
        <fullName evidence="1">Uncharacterized protein</fullName>
    </submittedName>
</protein>
<evidence type="ECO:0000313" key="1">
    <source>
        <dbReference type="EMBL" id="CAG7833549.1"/>
    </source>
</evidence>
<reference evidence="1" key="1">
    <citation type="submission" date="2021-06" db="EMBL/GenBank/DDBJ databases">
        <authorList>
            <person name="Hodson N. C."/>
            <person name="Mongue J. A."/>
            <person name="Jaron S. K."/>
        </authorList>
    </citation>
    <scope>NUCLEOTIDE SEQUENCE</scope>
</reference>
<sequence length="301" mass="35308">MEEHNCGDFSYDITCLPVFENVLEETLRKTSVLKRKDWSTFMYSITHSISEQKVGLVSTTDAYDTICRVITEKYPRFRGFESILRAKLRNAFKNDRYVKKKCNPIQADFECQLHEKNSKECATTGKIKNRRYSNEDILFESFSQDTSAACRIDHLNSILKKCKRPEPKSTRIGHALCDKLQILYKDAKVDKELDKSILEHFSEGFDHRTLIIWNQPIIFLTFLYPCLQNPEVLEMEAKLFYGESEYKKMQENVNALIDVINHQHFHLDFPYSVLQFFISINRNTEIFKVFTISNETIVPVP</sequence>
<dbReference type="EMBL" id="CAJVCH010569922">
    <property type="protein sequence ID" value="CAG7833549.1"/>
    <property type="molecule type" value="Genomic_DNA"/>
</dbReference>
<feature type="non-terminal residue" evidence="1">
    <location>
        <position position="1"/>
    </location>
</feature>
<gene>
    <name evidence="1" type="ORF">AFUS01_LOCUS43161</name>
</gene>
<name>A0A8J2PUM0_9HEXA</name>
<evidence type="ECO:0000313" key="2">
    <source>
        <dbReference type="Proteomes" id="UP000708208"/>
    </source>
</evidence>
<dbReference type="AlphaFoldDB" id="A0A8J2PUM0"/>
<organism evidence="1 2">
    <name type="scientific">Allacma fusca</name>
    <dbReference type="NCBI Taxonomy" id="39272"/>
    <lineage>
        <taxon>Eukaryota</taxon>
        <taxon>Metazoa</taxon>
        <taxon>Ecdysozoa</taxon>
        <taxon>Arthropoda</taxon>
        <taxon>Hexapoda</taxon>
        <taxon>Collembola</taxon>
        <taxon>Symphypleona</taxon>
        <taxon>Sminthuridae</taxon>
        <taxon>Allacma</taxon>
    </lineage>
</organism>
<proteinExistence type="predicted"/>